<dbReference type="InterPro" id="IPR055725">
    <property type="entry name" value="DUF7301"/>
</dbReference>
<dbReference type="Proteomes" id="UP000273371">
    <property type="component" value="Segment"/>
</dbReference>
<protein>
    <submittedName>
        <fullName evidence="1">Uncharacterized protein</fullName>
    </submittedName>
</protein>
<evidence type="ECO:0000313" key="1">
    <source>
        <dbReference type="EMBL" id="AYR02284.1"/>
    </source>
</evidence>
<accession>A0A3G3M8C0</accession>
<dbReference type="EMBL" id="MH717097">
    <property type="protein sequence ID" value="AYR02284.1"/>
    <property type="molecule type" value="Genomic_DNA"/>
</dbReference>
<dbReference type="RefSeq" id="YP_010054311.1">
    <property type="nucleotide sequence ID" value="NC_054651.1"/>
</dbReference>
<proteinExistence type="predicted"/>
<reference evidence="1 2" key="1">
    <citation type="submission" date="2018-08" db="EMBL/GenBank/DDBJ databases">
        <title>Distribution characteristics of Escherichia coli phages in piglets intestinal isolated from Jiangsu and Anhui province.</title>
        <authorList>
            <person name="Lin Y."/>
            <person name="Zhou B."/>
            <person name="Luo J."/>
            <person name="Hua J."/>
            <person name="Zhang M."/>
        </authorList>
    </citation>
    <scope>NUCLEOTIDE SEQUENCE [LARGE SCALE GENOMIC DNA]</scope>
</reference>
<dbReference type="Pfam" id="PF23975">
    <property type="entry name" value="DUF7301"/>
    <property type="match status" value="1"/>
</dbReference>
<organism evidence="1 2">
    <name type="scientific">Escherichia phage C1</name>
    <dbReference type="NCBI Taxonomy" id="2340716"/>
    <lineage>
        <taxon>Viruses</taxon>
        <taxon>Duplodnaviria</taxon>
        <taxon>Heunggongvirae</taxon>
        <taxon>Uroviricota</taxon>
        <taxon>Caudoviricetes</taxon>
        <taxon>Deseoctovirus</taxon>
        <taxon>Deseoctovirus C1</taxon>
    </lineage>
</organism>
<dbReference type="KEGG" id="vg:64469994"/>
<sequence length="76" mass="9367">MVKMRKFSTLVDLILADIRESNARSKKSRNQRQDITFRTLLKQPMRNKKEWRYRRDRVLIRLCKLNMNKILKDMTK</sequence>
<keyword evidence="2" id="KW-1185">Reference proteome</keyword>
<evidence type="ECO:0000313" key="2">
    <source>
        <dbReference type="Proteomes" id="UP000273371"/>
    </source>
</evidence>
<name>A0A3G3M8C0_9CAUD</name>
<dbReference type="GeneID" id="64469994"/>